<dbReference type="InterPro" id="IPR019307">
    <property type="entry name" value="RNA-bd_AU-1/RNase_E/G"/>
</dbReference>
<evidence type="ECO:0000313" key="9">
    <source>
        <dbReference type="EMBL" id="RII38739.1"/>
    </source>
</evidence>
<evidence type="ECO:0000313" key="10">
    <source>
        <dbReference type="Proteomes" id="UP000265848"/>
    </source>
</evidence>
<dbReference type="AlphaFoldDB" id="A0A399J2R1"/>
<evidence type="ECO:0000256" key="2">
    <source>
        <dbReference type="ARBA" id="ARBA00022722"/>
    </source>
</evidence>
<sequence length="357" mass="38072">MKGLQIVLDHLPDGQGGEVEVAALLEDGRLSDLLIDDTNQPRPGTIYRGICDRPVKGQGGIFLRTPEGNGFLRQIKGMKPGEPLLVQVTGYAEPGKALPLTQRILFKSRYAIITPGAPGINVSRSIRDEELRVQILEIAHEIFAGDPLAQGDDPAGLILRSACATADPDDVAEDIAAMVALASQVLGDPGKDAEVLLEGPGPHELAWRDWPAEADVVQRKGAFADLGVDDLLERLARPDVGLGGDASMFVEVTRACVAVDVNTGADNGPASGLRANIAAAKDLPRQLRLRGLGGQIFLDLAPMGKKDRRQFETSLRAAFRADATETVLAGWTPLGNYELQRKRARLPLGPILGTLLG</sequence>
<keyword evidence="7" id="KW-0694">RNA-binding</keyword>
<dbReference type="PANTHER" id="PTHR30001">
    <property type="entry name" value="RIBONUCLEASE"/>
    <property type="match status" value="1"/>
</dbReference>
<dbReference type="GO" id="GO:0046872">
    <property type="term" value="F:metal ion binding"/>
    <property type="evidence" value="ECO:0007669"/>
    <property type="project" value="UniProtKB-KW"/>
</dbReference>
<keyword evidence="10" id="KW-1185">Reference proteome</keyword>
<dbReference type="Pfam" id="PF10150">
    <property type="entry name" value="RNase_E_G"/>
    <property type="match status" value="1"/>
</dbReference>
<keyword evidence="2" id="KW-0540">Nuclease</keyword>
<name>A0A399J2R1_9RHOB</name>
<dbReference type="GO" id="GO:0003723">
    <property type="term" value="F:RNA binding"/>
    <property type="evidence" value="ECO:0007669"/>
    <property type="project" value="UniProtKB-KW"/>
</dbReference>
<evidence type="ECO:0000256" key="3">
    <source>
        <dbReference type="ARBA" id="ARBA00022723"/>
    </source>
</evidence>
<keyword evidence="4" id="KW-0255">Endonuclease</keyword>
<dbReference type="GO" id="GO:0004540">
    <property type="term" value="F:RNA nuclease activity"/>
    <property type="evidence" value="ECO:0007669"/>
    <property type="project" value="InterPro"/>
</dbReference>
<evidence type="ECO:0000256" key="4">
    <source>
        <dbReference type="ARBA" id="ARBA00022759"/>
    </source>
</evidence>
<reference evidence="9 10" key="1">
    <citation type="submission" date="2018-08" db="EMBL/GenBank/DDBJ databases">
        <title>Pseudooceanicola sediminis CY03 in the family Rhodobacteracea.</title>
        <authorList>
            <person name="Zhang Y.-J."/>
        </authorList>
    </citation>
    <scope>NUCLEOTIDE SEQUENCE [LARGE SCALE GENOMIC DNA]</scope>
    <source>
        <strain evidence="9 10">CY03</strain>
    </source>
</reference>
<keyword evidence="5" id="KW-0378">Hydrolase</keyword>
<dbReference type="GO" id="GO:0005737">
    <property type="term" value="C:cytoplasm"/>
    <property type="evidence" value="ECO:0007669"/>
    <property type="project" value="TreeGrafter"/>
</dbReference>
<dbReference type="Proteomes" id="UP000265848">
    <property type="component" value="Unassembled WGS sequence"/>
</dbReference>
<comment type="caution">
    <text evidence="9">The sequence shown here is derived from an EMBL/GenBank/DDBJ whole genome shotgun (WGS) entry which is preliminary data.</text>
</comment>
<dbReference type="RefSeq" id="WP_119399084.1">
    <property type="nucleotide sequence ID" value="NZ_QWJJ01000008.1"/>
</dbReference>
<dbReference type="PANTHER" id="PTHR30001:SF1">
    <property type="entry name" value="RIBONUCLEASE E_G-LIKE PROTEIN, CHLOROPLASTIC"/>
    <property type="match status" value="1"/>
</dbReference>
<gene>
    <name evidence="9" type="ORF">DL237_10835</name>
</gene>
<feature type="domain" description="RNA-binding protein AU-1/Ribonuclease E/G" evidence="8">
    <location>
        <begin position="219"/>
        <end position="343"/>
    </location>
</feature>
<comment type="cofactor">
    <cofactor evidence="1">
        <name>Mg(2+)</name>
        <dbReference type="ChEBI" id="CHEBI:18420"/>
    </cofactor>
</comment>
<evidence type="ECO:0000259" key="8">
    <source>
        <dbReference type="Pfam" id="PF10150"/>
    </source>
</evidence>
<dbReference type="GO" id="GO:0006364">
    <property type="term" value="P:rRNA processing"/>
    <property type="evidence" value="ECO:0007669"/>
    <property type="project" value="TreeGrafter"/>
</dbReference>
<dbReference type="InterPro" id="IPR004659">
    <property type="entry name" value="RNase_E/G"/>
</dbReference>
<evidence type="ECO:0000256" key="5">
    <source>
        <dbReference type="ARBA" id="ARBA00022801"/>
    </source>
</evidence>
<keyword evidence="3" id="KW-0479">Metal-binding</keyword>
<accession>A0A399J2R1</accession>
<dbReference type="GO" id="GO:0016787">
    <property type="term" value="F:hydrolase activity"/>
    <property type="evidence" value="ECO:0007669"/>
    <property type="project" value="UniProtKB-KW"/>
</dbReference>
<proteinExistence type="predicted"/>
<dbReference type="GO" id="GO:0004519">
    <property type="term" value="F:endonuclease activity"/>
    <property type="evidence" value="ECO:0007669"/>
    <property type="project" value="UniProtKB-KW"/>
</dbReference>
<dbReference type="EMBL" id="QWJJ01000008">
    <property type="protein sequence ID" value="RII38739.1"/>
    <property type="molecule type" value="Genomic_DNA"/>
</dbReference>
<evidence type="ECO:0000256" key="1">
    <source>
        <dbReference type="ARBA" id="ARBA00001946"/>
    </source>
</evidence>
<protein>
    <submittedName>
        <fullName evidence="9">Ribonuclease G</fullName>
    </submittedName>
</protein>
<keyword evidence="6" id="KW-0460">Magnesium</keyword>
<dbReference type="OrthoDB" id="9804278at2"/>
<organism evidence="9 10">
    <name type="scientific">Pseudooceanicola sediminis</name>
    <dbReference type="NCBI Taxonomy" id="2211117"/>
    <lineage>
        <taxon>Bacteria</taxon>
        <taxon>Pseudomonadati</taxon>
        <taxon>Pseudomonadota</taxon>
        <taxon>Alphaproteobacteria</taxon>
        <taxon>Rhodobacterales</taxon>
        <taxon>Paracoccaceae</taxon>
        <taxon>Pseudooceanicola</taxon>
    </lineage>
</organism>
<evidence type="ECO:0000256" key="7">
    <source>
        <dbReference type="ARBA" id="ARBA00022884"/>
    </source>
</evidence>
<evidence type="ECO:0000256" key="6">
    <source>
        <dbReference type="ARBA" id="ARBA00022842"/>
    </source>
</evidence>